<sequence>MMPSHIVAVRLRPVERKEGEGEAVHCDQICKLRNASTRRMRRTTTLTPPLRPRSITRRPPVPLPRTHATQRQCP</sequence>
<comment type="caution">
    <text evidence="2">The sequence shown here is derived from an EMBL/GenBank/DDBJ whole genome shotgun (WGS) entry which is preliminary data.</text>
</comment>
<dbReference type="EMBL" id="JARKIE010000026">
    <property type="protein sequence ID" value="KAJ7698248.1"/>
    <property type="molecule type" value="Genomic_DNA"/>
</dbReference>
<protein>
    <submittedName>
        <fullName evidence="2">Uncharacterized protein</fullName>
    </submittedName>
</protein>
<proteinExistence type="predicted"/>
<evidence type="ECO:0000256" key="1">
    <source>
        <dbReference type="SAM" id="MobiDB-lite"/>
    </source>
</evidence>
<evidence type="ECO:0000313" key="3">
    <source>
        <dbReference type="Proteomes" id="UP001221757"/>
    </source>
</evidence>
<reference evidence="2" key="1">
    <citation type="submission" date="2023-03" db="EMBL/GenBank/DDBJ databases">
        <title>Massive genome expansion in bonnet fungi (Mycena s.s.) driven by repeated elements and novel gene families across ecological guilds.</title>
        <authorList>
            <consortium name="Lawrence Berkeley National Laboratory"/>
            <person name="Harder C.B."/>
            <person name="Miyauchi S."/>
            <person name="Viragh M."/>
            <person name="Kuo A."/>
            <person name="Thoen E."/>
            <person name="Andreopoulos B."/>
            <person name="Lu D."/>
            <person name="Skrede I."/>
            <person name="Drula E."/>
            <person name="Henrissat B."/>
            <person name="Morin E."/>
            <person name="Kohler A."/>
            <person name="Barry K."/>
            <person name="LaButti K."/>
            <person name="Morin E."/>
            <person name="Salamov A."/>
            <person name="Lipzen A."/>
            <person name="Mereny Z."/>
            <person name="Hegedus B."/>
            <person name="Baldrian P."/>
            <person name="Stursova M."/>
            <person name="Weitz H."/>
            <person name="Taylor A."/>
            <person name="Grigoriev I.V."/>
            <person name="Nagy L.G."/>
            <person name="Martin F."/>
            <person name="Kauserud H."/>
        </authorList>
    </citation>
    <scope>NUCLEOTIDE SEQUENCE</scope>
    <source>
        <strain evidence="2">CBHHK067</strain>
    </source>
</reference>
<name>A0AAD7DRR9_MYCRO</name>
<keyword evidence="3" id="KW-1185">Reference proteome</keyword>
<feature type="region of interest" description="Disordered" evidence="1">
    <location>
        <begin position="37"/>
        <end position="74"/>
    </location>
</feature>
<dbReference type="Proteomes" id="UP001221757">
    <property type="component" value="Unassembled WGS sequence"/>
</dbReference>
<dbReference type="AlphaFoldDB" id="A0AAD7DRR9"/>
<gene>
    <name evidence="2" type="ORF">B0H17DRAFT_1006761</name>
</gene>
<organism evidence="2 3">
    <name type="scientific">Mycena rosella</name>
    <name type="common">Pink bonnet</name>
    <name type="synonym">Agaricus rosellus</name>
    <dbReference type="NCBI Taxonomy" id="1033263"/>
    <lineage>
        <taxon>Eukaryota</taxon>
        <taxon>Fungi</taxon>
        <taxon>Dikarya</taxon>
        <taxon>Basidiomycota</taxon>
        <taxon>Agaricomycotina</taxon>
        <taxon>Agaricomycetes</taxon>
        <taxon>Agaricomycetidae</taxon>
        <taxon>Agaricales</taxon>
        <taxon>Marasmiineae</taxon>
        <taxon>Mycenaceae</taxon>
        <taxon>Mycena</taxon>
    </lineage>
</organism>
<accession>A0AAD7DRR9</accession>
<evidence type="ECO:0000313" key="2">
    <source>
        <dbReference type="EMBL" id="KAJ7698248.1"/>
    </source>
</evidence>
<feature type="non-terminal residue" evidence="2">
    <location>
        <position position="74"/>
    </location>
</feature>